<dbReference type="InterPro" id="IPR051008">
    <property type="entry name" value="Telomere_Capping_Maintenance"/>
</dbReference>
<dbReference type="InterPro" id="IPR016187">
    <property type="entry name" value="CTDL_fold"/>
</dbReference>
<organism evidence="13 14">
    <name type="scientific">Spizellomyces punctatus (strain DAOM BR117)</name>
    <dbReference type="NCBI Taxonomy" id="645134"/>
    <lineage>
        <taxon>Eukaryota</taxon>
        <taxon>Fungi</taxon>
        <taxon>Fungi incertae sedis</taxon>
        <taxon>Chytridiomycota</taxon>
        <taxon>Chytridiomycota incertae sedis</taxon>
        <taxon>Chytridiomycetes</taxon>
        <taxon>Spizellomycetales</taxon>
        <taxon>Spizellomycetaceae</taxon>
        <taxon>Spizellomyces</taxon>
    </lineage>
</organism>
<dbReference type="AlphaFoldDB" id="A0A0L0HS28"/>
<sequence>MQVQELQWRVLLRCCLLLSLLPTVQPQADSQIVNVALRVQRDLSHAVPINRVAGAGISLKDTILKGNYSLAALSQTEKLVLNLVKRLVLDIYWDNRRKQWQVCPVAYPHGTQAQPAMGATPDEVILGNVTCSKVPYTVADIGAAIRQSLTSGQGSLNAVIVLVLNLHDLQVPIPADATVPTTFSTISQSLNSGGIFTPKMLTQFRSNLAANATSPYFTMSTDPATGKLTTPNGWPMGKLLIANGTQILVGFGQNGLSAGSGYDPSVDQDVVFSAQEINGMPSISTTELNSDITSCAKPGPTIAMNGTGFDVSDSRYSLQPSNATNDTSLSWSTWSFPYVVDTPSKPFTPAVVSKLVECGFQPLFLINFSVEAMNASVWSWEDGQPSGAHGLDCAVIKRSTGRWAVDRCQTALPVACQRLPPNATQADPYDWIIVNNRKIFEEAVDACQPPYVFNVPRTAQENAALADALRATDISKAWINLNQVLPTCWVAGWQSKCPYDVKDANPQAIIGATLKQGIVIILIFSIFLFFKCRRQLRVSRLNKRKAEVRRKIRQNDYVTVPA</sequence>
<dbReference type="VEuPathDB" id="FungiDB:SPPG_01377"/>
<gene>
    <name evidence="13" type="ORF">SPPG_01377</name>
</gene>
<comment type="similarity">
    <text evidence="8">Belongs to the MTC6 family.</text>
</comment>
<dbReference type="eggNOG" id="ENOG502S5TR">
    <property type="taxonomic scope" value="Eukaryota"/>
</dbReference>
<keyword evidence="3 11" id="KW-0732">Signal</keyword>
<evidence type="ECO:0000256" key="3">
    <source>
        <dbReference type="ARBA" id="ARBA00022729"/>
    </source>
</evidence>
<dbReference type="STRING" id="645134.A0A0L0HS28"/>
<evidence type="ECO:0000259" key="12">
    <source>
        <dbReference type="Pfam" id="PF25506"/>
    </source>
</evidence>
<dbReference type="SUPFAM" id="SSF56436">
    <property type="entry name" value="C-type lectin-like"/>
    <property type="match status" value="1"/>
</dbReference>
<feature type="signal peptide" evidence="11">
    <location>
        <begin position="1"/>
        <end position="26"/>
    </location>
</feature>
<feature type="domain" description="MTC6 partial TIM-barrel" evidence="12">
    <location>
        <begin position="34"/>
        <end position="373"/>
    </location>
</feature>
<feature type="transmembrane region" description="Helical" evidence="10">
    <location>
        <begin position="508"/>
        <end position="530"/>
    </location>
</feature>
<accession>A0A0L0HS28</accession>
<keyword evidence="6" id="KW-0325">Glycoprotein</keyword>
<evidence type="ECO:0000256" key="6">
    <source>
        <dbReference type="ARBA" id="ARBA00023180"/>
    </source>
</evidence>
<evidence type="ECO:0000256" key="4">
    <source>
        <dbReference type="ARBA" id="ARBA00022989"/>
    </source>
</evidence>
<dbReference type="InterPro" id="IPR016186">
    <property type="entry name" value="C-type_lectin-like/link_sf"/>
</dbReference>
<dbReference type="GO" id="GO:0016020">
    <property type="term" value="C:membrane"/>
    <property type="evidence" value="ECO:0007669"/>
    <property type="project" value="UniProtKB-SubCell"/>
</dbReference>
<comment type="subcellular location">
    <subcellularLocation>
        <location evidence="1">Membrane</location>
        <topology evidence="1">Single-pass type I membrane protein</topology>
    </subcellularLocation>
</comment>
<dbReference type="GeneID" id="27685045"/>
<dbReference type="CDD" id="cd00037">
    <property type="entry name" value="CLECT"/>
    <property type="match status" value="1"/>
</dbReference>
<keyword evidence="2 10" id="KW-0812">Transmembrane</keyword>
<evidence type="ECO:0000256" key="5">
    <source>
        <dbReference type="ARBA" id="ARBA00023136"/>
    </source>
</evidence>
<name>A0A0L0HS28_SPIPD</name>
<keyword evidence="5 10" id="KW-0472">Membrane</keyword>
<dbReference type="PANTHER" id="PTHR35518">
    <property type="entry name" value="MAINTENANCE OF TELOMOERE CAPPING"/>
    <property type="match status" value="1"/>
</dbReference>
<dbReference type="EMBL" id="KQ257451">
    <property type="protein sequence ID" value="KND03928.1"/>
    <property type="molecule type" value="Genomic_DNA"/>
</dbReference>
<keyword evidence="14" id="KW-1185">Reference proteome</keyword>
<dbReference type="PANTHER" id="PTHR35518:SF2">
    <property type="entry name" value="MAINTENANCE OF TELOMERE CAPPING PROTEIN 6"/>
    <property type="match status" value="1"/>
</dbReference>
<dbReference type="Proteomes" id="UP000053201">
    <property type="component" value="Unassembled WGS sequence"/>
</dbReference>
<evidence type="ECO:0000256" key="9">
    <source>
        <dbReference type="ARBA" id="ARBA00039865"/>
    </source>
</evidence>
<feature type="chain" id="PRO_5005540057" description="Maintenance of telomere capping protein 6" evidence="11">
    <location>
        <begin position="27"/>
        <end position="562"/>
    </location>
</feature>
<dbReference type="OrthoDB" id="2153087at2759"/>
<protein>
    <recommendedName>
        <fullName evidence="9">Maintenance of telomere capping protein 6</fullName>
    </recommendedName>
</protein>
<evidence type="ECO:0000256" key="10">
    <source>
        <dbReference type="SAM" id="Phobius"/>
    </source>
</evidence>
<evidence type="ECO:0000313" key="13">
    <source>
        <dbReference type="EMBL" id="KND03928.1"/>
    </source>
</evidence>
<dbReference type="InterPro" id="IPR057530">
    <property type="entry name" value="TIM-barrel_MTC6"/>
</dbReference>
<dbReference type="Pfam" id="PF25506">
    <property type="entry name" value="TIM-barrel_MTC6"/>
    <property type="match status" value="1"/>
</dbReference>
<evidence type="ECO:0000256" key="2">
    <source>
        <dbReference type="ARBA" id="ARBA00022692"/>
    </source>
</evidence>
<evidence type="ECO:0000256" key="8">
    <source>
        <dbReference type="ARBA" id="ARBA00038159"/>
    </source>
</evidence>
<evidence type="ECO:0000256" key="11">
    <source>
        <dbReference type="SAM" id="SignalP"/>
    </source>
</evidence>
<proteinExistence type="inferred from homology"/>
<dbReference type="Gene3D" id="3.10.100.10">
    <property type="entry name" value="Mannose-Binding Protein A, subunit A"/>
    <property type="match status" value="1"/>
</dbReference>
<reference evidence="13 14" key="1">
    <citation type="submission" date="2009-08" db="EMBL/GenBank/DDBJ databases">
        <title>The Genome Sequence of Spizellomyces punctatus strain DAOM BR117.</title>
        <authorList>
            <consortium name="The Broad Institute Genome Sequencing Platform"/>
            <person name="Russ C."/>
            <person name="Cuomo C."/>
            <person name="Shea T."/>
            <person name="Young S.K."/>
            <person name="Zeng Q."/>
            <person name="Koehrsen M."/>
            <person name="Haas B."/>
            <person name="Borodovsky M."/>
            <person name="Guigo R."/>
            <person name="Alvarado L."/>
            <person name="Berlin A."/>
            <person name="Bochicchio J."/>
            <person name="Borenstein D."/>
            <person name="Chapman S."/>
            <person name="Chen Z."/>
            <person name="Engels R."/>
            <person name="Freedman E."/>
            <person name="Gellesch M."/>
            <person name="Goldberg J."/>
            <person name="Griggs A."/>
            <person name="Gujja S."/>
            <person name="Heiman D."/>
            <person name="Hepburn T."/>
            <person name="Howarth C."/>
            <person name="Jen D."/>
            <person name="Larson L."/>
            <person name="Lewis B."/>
            <person name="Mehta T."/>
            <person name="Park D."/>
            <person name="Pearson M."/>
            <person name="Roberts A."/>
            <person name="Saif S."/>
            <person name="Shenoy N."/>
            <person name="Sisk P."/>
            <person name="Stolte C."/>
            <person name="Sykes S."/>
            <person name="Thomson T."/>
            <person name="Walk T."/>
            <person name="White J."/>
            <person name="Yandava C."/>
            <person name="Burger G."/>
            <person name="Gray M.W."/>
            <person name="Holland P.W.H."/>
            <person name="King N."/>
            <person name="Lang F.B.F."/>
            <person name="Roger A.J."/>
            <person name="Ruiz-Trillo I."/>
            <person name="Lander E."/>
            <person name="Nusbaum C."/>
        </authorList>
    </citation>
    <scope>NUCLEOTIDE SEQUENCE [LARGE SCALE GENOMIC DNA]</scope>
    <source>
        <strain evidence="13 14">DAOM BR117</strain>
    </source>
</reference>
<evidence type="ECO:0000256" key="7">
    <source>
        <dbReference type="ARBA" id="ARBA00037703"/>
    </source>
</evidence>
<dbReference type="InParanoid" id="A0A0L0HS28"/>
<keyword evidence="4 10" id="KW-1133">Transmembrane helix</keyword>
<dbReference type="OMA" id="EVANCHE"/>
<dbReference type="RefSeq" id="XP_016611967.1">
    <property type="nucleotide sequence ID" value="XM_016749699.1"/>
</dbReference>
<comment type="function">
    <text evidence="7">May be involved in telomere capping.</text>
</comment>
<evidence type="ECO:0000256" key="1">
    <source>
        <dbReference type="ARBA" id="ARBA00004479"/>
    </source>
</evidence>
<evidence type="ECO:0000313" key="14">
    <source>
        <dbReference type="Proteomes" id="UP000053201"/>
    </source>
</evidence>